<keyword evidence="1" id="KW-0863">Zinc-finger</keyword>
<evidence type="ECO:0000256" key="1">
    <source>
        <dbReference type="PROSITE-ProRule" id="PRU00175"/>
    </source>
</evidence>
<dbReference type="AlphaFoldDB" id="A0AAD4FHV2"/>
<keyword evidence="1" id="KW-0479">Metal-binding</keyword>
<dbReference type="Gene3D" id="3.30.40.10">
    <property type="entry name" value="Zinc/RING finger domain, C3HC4 (zinc finger)"/>
    <property type="match status" value="1"/>
</dbReference>
<reference evidence="3" key="1">
    <citation type="submission" date="2021-07" db="EMBL/GenBank/DDBJ databases">
        <title>Genome Resource of American Ginseng Black Spot Pathogen Alternaria panax.</title>
        <authorList>
            <person name="Qiu C."/>
            <person name="Wang W."/>
            <person name="Liu Z."/>
        </authorList>
    </citation>
    <scope>NUCLEOTIDE SEQUENCE</scope>
    <source>
        <strain evidence="3">BNCC115425</strain>
    </source>
</reference>
<evidence type="ECO:0000259" key="2">
    <source>
        <dbReference type="PROSITE" id="PS50089"/>
    </source>
</evidence>
<comment type="caution">
    <text evidence="3">The sequence shown here is derived from an EMBL/GenBank/DDBJ whole genome shotgun (WGS) entry which is preliminary data.</text>
</comment>
<evidence type="ECO:0000313" key="4">
    <source>
        <dbReference type="Proteomes" id="UP001199106"/>
    </source>
</evidence>
<name>A0AAD4FHV2_9PLEO</name>
<gene>
    <name evidence="3" type="ORF">G6011_06774</name>
</gene>
<dbReference type="SUPFAM" id="SSF57850">
    <property type="entry name" value="RING/U-box"/>
    <property type="match status" value="1"/>
</dbReference>
<dbReference type="GO" id="GO:0008270">
    <property type="term" value="F:zinc ion binding"/>
    <property type="evidence" value="ECO:0007669"/>
    <property type="project" value="UniProtKB-KW"/>
</dbReference>
<proteinExistence type="predicted"/>
<organism evidence="3 4">
    <name type="scientific">Alternaria panax</name>
    <dbReference type="NCBI Taxonomy" id="48097"/>
    <lineage>
        <taxon>Eukaryota</taxon>
        <taxon>Fungi</taxon>
        <taxon>Dikarya</taxon>
        <taxon>Ascomycota</taxon>
        <taxon>Pezizomycotina</taxon>
        <taxon>Dothideomycetes</taxon>
        <taxon>Pleosporomycetidae</taxon>
        <taxon>Pleosporales</taxon>
        <taxon>Pleosporineae</taxon>
        <taxon>Pleosporaceae</taxon>
        <taxon>Alternaria</taxon>
        <taxon>Alternaria sect. Panax</taxon>
    </lineage>
</organism>
<dbReference type="EMBL" id="JAANER010000005">
    <property type="protein sequence ID" value="KAG9189906.1"/>
    <property type="molecule type" value="Genomic_DNA"/>
</dbReference>
<sequence length="340" mass="39707">MSNIAAAIQIAPATSHEPCQNCSKPRTKEKFMKHHVKTHVPTESDEFCRICWVDFGNVDPRTGAHDVACQVVGLSRCSHVFGYACILKVLMSHDTCCPFCREEWCIPFANLAKDRDDNGRNTLREEAVAEIANIVSTSLDAADVLLWAEHGILGYEEEEKEEEKRDSMNQHLFMTNYRDYLRFMDLFQIISHTKDMLKLVTELQDNQPSPIDARLYDPYTNTQDMFEGGDIWRFRNWHSSDKVLALIANRAMMTPNGMRLFEWFLRAVTARDLSKEESGVKSEQQTFRNLEDRWVEWYGEEEVRVFSRFMIMVISMWRTMKERYLPKKYPMGFPKKIGKD</sequence>
<dbReference type="InterPro" id="IPR013083">
    <property type="entry name" value="Znf_RING/FYVE/PHD"/>
</dbReference>
<dbReference type="PROSITE" id="PS50089">
    <property type="entry name" value="ZF_RING_2"/>
    <property type="match status" value="1"/>
</dbReference>
<accession>A0AAD4FHV2</accession>
<evidence type="ECO:0000313" key="3">
    <source>
        <dbReference type="EMBL" id="KAG9189906.1"/>
    </source>
</evidence>
<keyword evidence="1" id="KW-0862">Zinc</keyword>
<dbReference type="InterPro" id="IPR001841">
    <property type="entry name" value="Znf_RING"/>
</dbReference>
<protein>
    <recommendedName>
        <fullName evidence="2">RING-type domain-containing protein</fullName>
    </recommendedName>
</protein>
<feature type="domain" description="RING-type" evidence="2">
    <location>
        <begin position="48"/>
        <end position="101"/>
    </location>
</feature>
<dbReference type="Proteomes" id="UP001199106">
    <property type="component" value="Unassembled WGS sequence"/>
</dbReference>
<keyword evidence="4" id="KW-1185">Reference proteome</keyword>